<gene>
    <name evidence="1" type="ORF">Q31b_42820</name>
</gene>
<protein>
    <submittedName>
        <fullName evidence="1">Uncharacterized protein</fullName>
    </submittedName>
</protein>
<dbReference type="AlphaFoldDB" id="A0A5C6DMW1"/>
<accession>A0A5C6DMW1</accession>
<proteinExistence type="predicted"/>
<dbReference type="EMBL" id="SJPY01000007">
    <property type="protein sequence ID" value="TWU37494.1"/>
    <property type="molecule type" value="Genomic_DNA"/>
</dbReference>
<reference evidence="1 2" key="1">
    <citation type="submission" date="2019-02" db="EMBL/GenBank/DDBJ databases">
        <title>Deep-cultivation of Planctomycetes and their phenomic and genomic characterization uncovers novel biology.</title>
        <authorList>
            <person name="Wiegand S."/>
            <person name="Jogler M."/>
            <person name="Boedeker C."/>
            <person name="Pinto D."/>
            <person name="Vollmers J."/>
            <person name="Rivas-Marin E."/>
            <person name="Kohn T."/>
            <person name="Peeters S.H."/>
            <person name="Heuer A."/>
            <person name="Rast P."/>
            <person name="Oberbeckmann S."/>
            <person name="Bunk B."/>
            <person name="Jeske O."/>
            <person name="Meyerdierks A."/>
            <person name="Storesund J.E."/>
            <person name="Kallscheuer N."/>
            <person name="Luecker S."/>
            <person name="Lage O.M."/>
            <person name="Pohl T."/>
            <person name="Merkel B.J."/>
            <person name="Hornburger P."/>
            <person name="Mueller R.-W."/>
            <person name="Bruemmer F."/>
            <person name="Labrenz M."/>
            <person name="Spormann A.M."/>
            <person name="Op Den Camp H."/>
            <person name="Overmann J."/>
            <person name="Amann R."/>
            <person name="Jetten M.S.M."/>
            <person name="Mascher T."/>
            <person name="Medema M.H."/>
            <person name="Devos D.P."/>
            <person name="Kaster A.-K."/>
            <person name="Ovreas L."/>
            <person name="Rohde M."/>
            <person name="Galperin M.Y."/>
            <person name="Jogler C."/>
        </authorList>
    </citation>
    <scope>NUCLEOTIDE SEQUENCE [LARGE SCALE GENOMIC DNA]</scope>
    <source>
        <strain evidence="1 2">Q31b</strain>
    </source>
</reference>
<organism evidence="1 2">
    <name type="scientific">Novipirellula aureliae</name>
    <dbReference type="NCBI Taxonomy" id="2527966"/>
    <lineage>
        <taxon>Bacteria</taxon>
        <taxon>Pseudomonadati</taxon>
        <taxon>Planctomycetota</taxon>
        <taxon>Planctomycetia</taxon>
        <taxon>Pirellulales</taxon>
        <taxon>Pirellulaceae</taxon>
        <taxon>Novipirellula</taxon>
    </lineage>
</organism>
<sequence>MEFQVHGRATIERGIVVRSAYVLISIRDPESPVVGFTRPTASRDVLSLAFHDEIIWWVLGWWGG</sequence>
<keyword evidence="2" id="KW-1185">Reference proteome</keyword>
<comment type="caution">
    <text evidence="1">The sequence shown here is derived from an EMBL/GenBank/DDBJ whole genome shotgun (WGS) entry which is preliminary data.</text>
</comment>
<evidence type="ECO:0000313" key="1">
    <source>
        <dbReference type="EMBL" id="TWU37494.1"/>
    </source>
</evidence>
<evidence type="ECO:0000313" key="2">
    <source>
        <dbReference type="Proteomes" id="UP000315471"/>
    </source>
</evidence>
<name>A0A5C6DMW1_9BACT</name>
<dbReference type="Proteomes" id="UP000315471">
    <property type="component" value="Unassembled WGS sequence"/>
</dbReference>